<evidence type="ECO:0000256" key="3">
    <source>
        <dbReference type="ARBA" id="ARBA00022723"/>
    </source>
</evidence>
<dbReference type="InterPro" id="IPR050738">
    <property type="entry name" value="Sulfatase"/>
</dbReference>
<dbReference type="GeneID" id="100375528"/>
<evidence type="ECO:0000313" key="9">
    <source>
        <dbReference type="RefSeq" id="XP_006817805.1"/>
    </source>
</evidence>
<feature type="domain" description="Sulfatase N-terminal" evidence="7">
    <location>
        <begin position="57"/>
        <end position="448"/>
    </location>
</feature>
<evidence type="ECO:0000256" key="6">
    <source>
        <dbReference type="SAM" id="Phobius"/>
    </source>
</evidence>
<dbReference type="InterPro" id="IPR000917">
    <property type="entry name" value="Sulfatase_N"/>
</dbReference>
<dbReference type="InterPro" id="IPR017850">
    <property type="entry name" value="Alkaline_phosphatase_core_sf"/>
</dbReference>
<dbReference type="Gene3D" id="1.10.287.550">
    <property type="entry name" value="Helix hairpin bin"/>
    <property type="match status" value="1"/>
</dbReference>
<keyword evidence="4" id="KW-0378">Hydrolase</keyword>
<keyword evidence="6" id="KW-0472">Membrane</keyword>
<dbReference type="Proteomes" id="UP000694865">
    <property type="component" value="Unplaced"/>
</dbReference>
<dbReference type="Gene3D" id="3.40.720.10">
    <property type="entry name" value="Alkaline Phosphatase, subunit A"/>
    <property type="match status" value="1"/>
</dbReference>
<proteinExistence type="inferred from homology"/>
<reference evidence="9" key="1">
    <citation type="submission" date="2025-08" db="UniProtKB">
        <authorList>
            <consortium name="RefSeq"/>
        </authorList>
    </citation>
    <scope>IDENTIFICATION</scope>
    <source>
        <tissue evidence="9">Testes</tissue>
    </source>
</reference>
<sequence length="617" mass="69434">MCDEEDVCDKDCEVDENEEQVGETNDKVHGEQKMIISGLLILLLLVLTSADDVTQKPNFVIIMVDDLGIGDIGCFGNDTIRTPNIDRLAAEGVKLTHNMVPTPTCTPSRAAFLTGRYPIRMGMASKLRNTMFAFNSGIGGMPSSEITFAEMVKSTGYATAALGKWHLGLHSFSFGRNFEFHPLNQGFDFFYGISLTHLNECADIPNGRLSILKMWNNFYTIITTMGITLYTMVGLLRYFRVIGPTCFKILLLLTTIIVILTYNFPHYNYRFLCVLLKNYETVEQPFRLQNMTLRLTKHATSFIEENKEGPFLLYLSFLKVHTAMFTSKNFTGVSKHGQYGDNVEEMDWSVGRVLAKLDQLELTKNTFVYFMSDHGGHIEEISIEPGREGEREGGWNGIYKGGKSQVWEGGVRVPAIARYPPLIPKGSEISVPTSSMDVTPTLASLAGVKIPRDVTIDGVDITKLLAGKDKAPPHEFLFIYCGAWIHGVTYRPKTGNITYKVVYTSPKWLPGTEGCIDTLLCHCYGEYVDHHDPPLVYDLTHDPSERRPLDPRHNDVKEITSKARDAVAMHEGTVVPVTDQFKIFRIAPLYPWLQPCCNFPLCSCIEEDYENWDVVDF</sequence>
<comment type="similarity">
    <text evidence="2">Belongs to the sulfatase family.</text>
</comment>
<keyword evidence="6" id="KW-0812">Transmembrane</keyword>
<dbReference type="InterPro" id="IPR024607">
    <property type="entry name" value="Sulfatase_CS"/>
</dbReference>
<accession>A0ABM0MCR4</accession>
<dbReference type="PROSITE" id="PS00523">
    <property type="entry name" value="SULFATASE_1"/>
    <property type="match status" value="1"/>
</dbReference>
<keyword evidence="6" id="KW-1133">Transmembrane helix</keyword>
<evidence type="ECO:0000256" key="4">
    <source>
        <dbReference type="ARBA" id="ARBA00022801"/>
    </source>
</evidence>
<feature type="transmembrane region" description="Helical" evidence="6">
    <location>
        <begin position="218"/>
        <end position="236"/>
    </location>
</feature>
<dbReference type="PANTHER" id="PTHR42693">
    <property type="entry name" value="ARYLSULFATASE FAMILY MEMBER"/>
    <property type="match status" value="1"/>
</dbReference>
<evidence type="ECO:0000313" key="8">
    <source>
        <dbReference type="Proteomes" id="UP000694865"/>
    </source>
</evidence>
<keyword evidence="3" id="KW-0479">Metal-binding</keyword>
<name>A0ABM0MCR4_SACKO</name>
<feature type="transmembrane region" description="Helical" evidence="6">
    <location>
        <begin position="242"/>
        <end position="262"/>
    </location>
</feature>
<organism evidence="8 9">
    <name type="scientific">Saccoglossus kowalevskii</name>
    <name type="common">Acorn worm</name>
    <dbReference type="NCBI Taxonomy" id="10224"/>
    <lineage>
        <taxon>Eukaryota</taxon>
        <taxon>Metazoa</taxon>
        <taxon>Hemichordata</taxon>
        <taxon>Enteropneusta</taxon>
        <taxon>Harrimaniidae</taxon>
        <taxon>Saccoglossus</taxon>
    </lineage>
</organism>
<protein>
    <submittedName>
        <fullName evidence="9">Steryl-sulfatase-like</fullName>
    </submittedName>
</protein>
<dbReference type="SUPFAM" id="SSF53649">
    <property type="entry name" value="Alkaline phosphatase-like"/>
    <property type="match status" value="1"/>
</dbReference>
<dbReference type="Gene3D" id="3.30.1120.10">
    <property type="match status" value="1"/>
</dbReference>
<dbReference type="PANTHER" id="PTHR42693:SF49">
    <property type="entry name" value="SULFATASE N-TERMINAL DOMAIN-CONTAINING PROTEIN"/>
    <property type="match status" value="1"/>
</dbReference>
<evidence type="ECO:0000256" key="5">
    <source>
        <dbReference type="ARBA" id="ARBA00022837"/>
    </source>
</evidence>
<dbReference type="RefSeq" id="XP_006817805.1">
    <property type="nucleotide sequence ID" value="XM_006817742.1"/>
</dbReference>
<evidence type="ECO:0000256" key="1">
    <source>
        <dbReference type="ARBA" id="ARBA00001913"/>
    </source>
</evidence>
<keyword evidence="8" id="KW-1185">Reference proteome</keyword>
<dbReference type="Pfam" id="PF00884">
    <property type="entry name" value="Sulfatase"/>
    <property type="match status" value="1"/>
</dbReference>
<dbReference type="Pfam" id="PF14707">
    <property type="entry name" value="Sulfatase_C"/>
    <property type="match status" value="1"/>
</dbReference>
<evidence type="ECO:0000259" key="7">
    <source>
        <dbReference type="Pfam" id="PF00884"/>
    </source>
</evidence>
<evidence type="ECO:0000256" key="2">
    <source>
        <dbReference type="ARBA" id="ARBA00008779"/>
    </source>
</evidence>
<gene>
    <name evidence="9" type="primary">LOC100375528</name>
</gene>
<keyword evidence="5" id="KW-0106">Calcium</keyword>
<comment type="cofactor">
    <cofactor evidence="1">
        <name>Ca(2+)</name>
        <dbReference type="ChEBI" id="CHEBI:29108"/>
    </cofactor>
</comment>